<dbReference type="Proteomes" id="UP000186019">
    <property type="component" value="Unassembled WGS sequence"/>
</dbReference>
<gene>
    <name evidence="1" type="ORF">SAMN05421666_0002</name>
</gene>
<accession>A0A1N7E6I2</accession>
<organism evidence="1 2">
    <name type="scientific">Roseovarius nanhaiticus</name>
    <dbReference type="NCBI Taxonomy" id="573024"/>
    <lineage>
        <taxon>Bacteria</taxon>
        <taxon>Pseudomonadati</taxon>
        <taxon>Pseudomonadota</taxon>
        <taxon>Alphaproteobacteria</taxon>
        <taxon>Rhodobacterales</taxon>
        <taxon>Roseobacteraceae</taxon>
        <taxon>Roseovarius</taxon>
    </lineage>
</organism>
<evidence type="ECO:0000313" key="2">
    <source>
        <dbReference type="Proteomes" id="UP000186019"/>
    </source>
</evidence>
<evidence type="ECO:0008006" key="3">
    <source>
        <dbReference type="Google" id="ProtNLM"/>
    </source>
</evidence>
<reference evidence="1 2" key="1">
    <citation type="submission" date="2017-01" db="EMBL/GenBank/DDBJ databases">
        <authorList>
            <person name="Mah S.A."/>
            <person name="Swanson W.J."/>
            <person name="Moy G.W."/>
            <person name="Vacquier V.D."/>
        </authorList>
    </citation>
    <scope>NUCLEOTIDE SEQUENCE [LARGE SCALE GENOMIC DNA]</scope>
    <source>
        <strain evidence="1 2">DSM 29590</strain>
    </source>
</reference>
<protein>
    <recommendedName>
        <fullName evidence="3">Alpha 1,4-glycosyltransferase conserved region</fullName>
    </recommendedName>
</protein>
<dbReference type="AlphaFoldDB" id="A0A1N7E6I2"/>
<dbReference type="Gene3D" id="3.90.550.20">
    <property type="match status" value="1"/>
</dbReference>
<keyword evidence="2" id="KW-1185">Reference proteome</keyword>
<dbReference type="EMBL" id="FTNV01000001">
    <property type="protein sequence ID" value="SIR83626.1"/>
    <property type="molecule type" value="Genomic_DNA"/>
</dbReference>
<dbReference type="STRING" id="573024.SAMN05216208_2132"/>
<dbReference type="RefSeq" id="WP_076529888.1">
    <property type="nucleotide sequence ID" value="NZ_FOAC01000001.1"/>
</dbReference>
<sequence>MSKLHHIAMLWVEGPLSYVEQLCVQSFLDAGHDVTLYHYGPVENVPEGAKIVHGDAILKRDEFIAHGRTGSLALFSDVFRYHMLTQSERTIWADTDAYCMKPFQTETGHYYGWESESHINGGVLGLPQDSPALAGLLEMSHDEYGIPEWYSDGAKAKLQAQKDAGSPVHCSDLPWGVWGPQAVTHYVHKTGEDKYAFPREVLYPIPFDKRRRMVKAARADSAESYLTDKTTSIHLYGRRIREFLASRPGGLPDEGGLIDQLLKKHGIDPEAAPVISKKANAEAAE</sequence>
<evidence type="ECO:0000313" key="1">
    <source>
        <dbReference type="EMBL" id="SIR83626.1"/>
    </source>
</evidence>
<name>A0A1N7E6I2_9RHOB</name>
<proteinExistence type="predicted"/>